<sequence length="178" mass="18719">MSLPVCYLVVSAASAPEPITDLVRLLQADGWRVAALSTPLGTRFHDPGELESLTGEPVRVRFRLPGTGESLPPPDAVLACPLSFNSVNKFALGLADNFAVGVLCEMAGYGVPTVVVPQCKPQLAAHPAFRRSLETLRAMPPVTVLHDPGASGEHRAPSWREVVAAVRAAHGDRPAGGS</sequence>
<feature type="domain" description="Flavoprotein" evidence="1">
    <location>
        <begin position="8"/>
        <end position="149"/>
    </location>
</feature>
<dbReference type="OrthoDB" id="161343at2"/>
<dbReference type="RefSeq" id="WP_106247588.1">
    <property type="nucleotide sequence ID" value="NZ_PVZC01000005.1"/>
</dbReference>
<evidence type="ECO:0000259" key="1">
    <source>
        <dbReference type="Pfam" id="PF02441"/>
    </source>
</evidence>
<name>A0A2T0Q226_9ACTN</name>
<dbReference type="InterPro" id="IPR036551">
    <property type="entry name" value="Flavin_trans-like"/>
</dbReference>
<dbReference type="Pfam" id="PF02441">
    <property type="entry name" value="Flavoprotein"/>
    <property type="match status" value="1"/>
</dbReference>
<dbReference type="AlphaFoldDB" id="A0A2T0Q226"/>
<gene>
    <name evidence="2" type="ORF">CLV72_105206</name>
</gene>
<dbReference type="GO" id="GO:0003824">
    <property type="term" value="F:catalytic activity"/>
    <property type="evidence" value="ECO:0007669"/>
    <property type="project" value="InterPro"/>
</dbReference>
<dbReference type="Gene3D" id="3.40.50.1950">
    <property type="entry name" value="Flavin prenyltransferase-like"/>
    <property type="match status" value="1"/>
</dbReference>
<evidence type="ECO:0000313" key="2">
    <source>
        <dbReference type="EMBL" id="PRX97856.1"/>
    </source>
</evidence>
<proteinExistence type="predicted"/>
<dbReference type="SUPFAM" id="SSF52507">
    <property type="entry name" value="Homo-oligomeric flavin-containing Cys decarboxylases, HFCD"/>
    <property type="match status" value="1"/>
</dbReference>
<accession>A0A2T0Q226</accession>
<dbReference type="Proteomes" id="UP000237846">
    <property type="component" value="Unassembled WGS sequence"/>
</dbReference>
<dbReference type="EMBL" id="PVZC01000005">
    <property type="protein sequence ID" value="PRX97856.1"/>
    <property type="molecule type" value="Genomic_DNA"/>
</dbReference>
<organism evidence="2 3">
    <name type="scientific">Allonocardiopsis opalescens</name>
    <dbReference type="NCBI Taxonomy" id="1144618"/>
    <lineage>
        <taxon>Bacteria</taxon>
        <taxon>Bacillati</taxon>
        <taxon>Actinomycetota</taxon>
        <taxon>Actinomycetes</taxon>
        <taxon>Streptosporangiales</taxon>
        <taxon>Allonocardiopsis</taxon>
    </lineage>
</organism>
<keyword evidence="3" id="KW-1185">Reference proteome</keyword>
<protein>
    <submittedName>
        <fullName evidence="2">Flavoprotein</fullName>
    </submittedName>
</protein>
<reference evidence="2 3" key="1">
    <citation type="submission" date="2018-03" db="EMBL/GenBank/DDBJ databases">
        <title>Genomic Encyclopedia of Archaeal and Bacterial Type Strains, Phase II (KMG-II): from individual species to whole genera.</title>
        <authorList>
            <person name="Goeker M."/>
        </authorList>
    </citation>
    <scope>NUCLEOTIDE SEQUENCE [LARGE SCALE GENOMIC DNA]</scope>
    <source>
        <strain evidence="2 3">DSM 45601</strain>
    </source>
</reference>
<comment type="caution">
    <text evidence="2">The sequence shown here is derived from an EMBL/GenBank/DDBJ whole genome shotgun (WGS) entry which is preliminary data.</text>
</comment>
<dbReference type="InterPro" id="IPR003382">
    <property type="entry name" value="Flavoprotein"/>
</dbReference>
<evidence type="ECO:0000313" key="3">
    <source>
        <dbReference type="Proteomes" id="UP000237846"/>
    </source>
</evidence>